<feature type="transmembrane region" description="Helical" evidence="1">
    <location>
        <begin position="190"/>
        <end position="211"/>
    </location>
</feature>
<dbReference type="NCBIfam" id="NF038403">
    <property type="entry name" value="perm_prefix_1"/>
    <property type="match status" value="1"/>
</dbReference>
<name>A0A1H5YJI5_9ACTN</name>
<dbReference type="EMBL" id="FNVO01000004">
    <property type="protein sequence ID" value="SEG23536.1"/>
    <property type="molecule type" value="Genomic_DNA"/>
</dbReference>
<dbReference type="InterPro" id="IPR047928">
    <property type="entry name" value="Perm_prefix_1"/>
</dbReference>
<dbReference type="RefSeq" id="WP_103937500.1">
    <property type="nucleotide sequence ID" value="NZ_FNVO01000004.1"/>
</dbReference>
<dbReference type="AlphaFoldDB" id="A0A1H5YJI5"/>
<dbReference type="OrthoDB" id="5187995at2"/>
<evidence type="ECO:0000256" key="1">
    <source>
        <dbReference type="SAM" id="Phobius"/>
    </source>
</evidence>
<proteinExistence type="predicted"/>
<dbReference type="Pfam" id="PF22564">
    <property type="entry name" value="HAAS"/>
    <property type="match status" value="1"/>
</dbReference>
<evidence type="ECO:0000313" key="2">
    <source>
        <dbReference type="EMBL" id="SEG23536.1"/>
    </source>
</evidence>
<protein>
    <submittedName>
        <fullName evidence="2">Uncharacterized protein</fullName>
    </submittedName>
</protein>
<organism evidence="2 3">
    <name type="scientific">Thermomonospora echinospora</name>
    <dbReference type="NCBI Taxonomy" id="1992"/>
    <lineage>
        <taxon>Bacteria</taxon>
        <taxon>Bacillati</taxon>
        <taxon>Actinomycetota</taxon>
        <taxon>Actinomycetes</taxon>
        <taxon>Streptosporangiales</taxon>
        <taxon>Thermomonosporaceae</taxon>
        <taxon>Thermomonospora</taxon>
    </lineage>
</organism>
<accession>A0A1H5YJI5</accession>
<keyword evidence="1" id="KW-0472">Membrane</keyword>
<gene>
    <name evidence="2" type="ORF">SAMN04489712_10417</name>
</gene>
<sequence>MKAPARHTGPAGDTDPIEGYLAALTTALRGPARAKARMIEEMRDGLVETAMAYTDEGMPYRQAAGEAVREFGSPEEIAPSCQRELTIVQARHTARVAALTVPLLFACWYLVRTTGQGWQPPGAALLPAGVAATAALLASATLAATGTLARRLPTPRRLPLAVAWTGTTTAVAMALTALAFAVTSPPAVDWPLVALVAALAVASHAVIAASARVCRECARLSAAPSGAGG</sequence>
<reference evidence="3" key="1">
    <citation type="submission" date="2016-10" db="EMBL/GenBank/DDBJ databases">
        <authorList>
            <person name="Varghese N."/>
            <person name="Submissions S."/>
        </authorList>
    </citation>
    <scope>NUCLEOTIDE SEQUENCE [LARGE SCALE GENOMIC DNA]</scope>
    <source>
        <strain evidence="3">DSM 43163</strain>
    </source>
</reference>
<keyword evidence="1" id="KW-0812">Transmembrane</keyword>
<keyword evidence="1" id="KW-1133">Transmembrane helix</keyword>
<keyword evidence="3" id="KW-1185">Reference proteome</keyword>
<feature type="transmembrane region" description="Helical" evidence="1">
    <location>
        <begin position="123"/>
        <end position="149"/>
    </location>
</feature>
<dbReference type="Proteomes" id="UP000236723">
    <property type="component" value="Unassembled WGS sequence"/>
</dbReference>
<evidence type="ECO:0000313" key="3">
    <source>
        <dbReference type="Proteomes" id="UP000236723"/>
    </source>
</evidence>
<feature type="transmembrane region" description="Helical" evidence="1">
    <location>
        <begin position="93"/>
        <end position="111"/>
    </location>
</feature>
<feature type="transmembrane region" description="Helical" evidence="1">
    <location>
        <begin position="161"/>
        <end position="184"/>
    </location>
</feature>